<comment type="subcellular location">
    <subcellularLocation>
        <location evidence="1">Secreted</location>
    </subcellularLocation>
</comment>
<reference evidence="6" key="1">
    <citation type="submission" date="2010-05" db="EMBL/GenBank/DDBJ databases">
        <title>Marsupenaeus japonicus mRNA for astakine.</title>
        <authorList>
            <person name="Inada M."/>
            <person name="Okugawa S."/>
            <person name="Sakai M."/>
            <person name="Itami T."/>
        </authorList>
    </citation>
    <scope>NUCLEOTIDE SEQUENCE</scope>
</reference>
<sequence length="124" mass="13302">MAVSSAVRMLSVACLVLSAAGMRRLGDCSSSADCGPSACCVVSFNRFSVPQCDPLGDLGAWCRIMNPPRELDLAYPNGLQISVRDAYRGMCPCRPGLICSRATSTCQLPRDSTQYQEDNSVSED</sequence>
<dbReference type="Gene3D" id="2.10.80.10">
    <property type="entry name" value="Lipase, subunit A"/>
    <property type="match status" value="1"/>
</dbReference>
<dbReference type="EMBL" id="AB561905">
    <property type="protein sequence ID" value="BAJ34645.1"/>
    <property type="molecule type" value="mRNA"/>
</dbReference>
<dbReference type="GO" id="GO:0005576">
    <property type="term" value="C:extracellular region"/>
    <property type="evidence" value="ECO:0007669"/>
    <property type="project" value="UniProtKB-SubCell"/>
</dbReference>
<dbReference type="InterPro" id="IPR023569">
    <property type="entry name" value="Prokineticin_domain"/>
</dbReference>
<keyword evidence="4" id="KW-0732">Signal</keyword>
<evidence type="ECO:0000256" key="1">
    <source>
        <dbReference type="ARBA" id="ARBA00004613"/>
    </source>
</evidence>
<accession>E3WCX2</accession>
<feature type="chain" id="PRO_5003182340" evidence="4">
    <location>
        <begin position="22"/>
        <end position="124"/>
    </location>
</feature>
<evidence type="ECO:0000313" key="6">
    <source>
        <dbReference type="EMBL" id="BAJ34645.1"/>
    </source>
</evidence>
<feature type="domain" description="Prokineticin" evidence="5">
    <location>
        <begin position="11"/>
        <end position="103"/>
    </location>
</feature>
<dbReference type="OrthoDB" id="6335612at2759"/>
<proteinExistence type="evidence at transcript level"/>
<feature type="signal peptide" evidence="4">
    <location>
        <begin position="1"/>
        <end position="21"/>
    </location>
</feature>
<evidence type="ECO:0000259" key="5">
    <source>
        <dbReference type="Pfam" id="PF06607"/>
    </source>
</evidence>
<dbReference type="GeneID" id="122247349"/>
<evidence type="ECO:0000256" key="4">
    <source>
        <dbReference type="SAM" id="SignalP"/>
    </source>
</evidence>
<evidence type="ECO:0000256" key="3">
    <source>
        <dbReference type="ARBA" id="ARBA00023157"/>
    </source>
</evidence>
<dbReference type="RefSeq" id="XP_042862514.1">
    <property type="nucleotide sequence ID" value="XM_043006580.1"/>
</dbReference>
<name>E3WCX2_PENJP</name>
<dbReference type="AlphaFoldDB" id="E3WCX2"/>
<evidence type="ECO:0000256" key="2">
    <source>
        <dbReference type="ARBA" id="ARBA00022525"/>
    </source>
</evidence>
<protein>
    <submittedName>
        <fullName evidence="6">Astakine</fullName>
    </submittedName>
</protein>
<keyword evidence="2" id="KW-0964">Secreted</keyword>
<keyword evidence="3" id="KW-1015">Disulfide bond</keyword>
<dbReference type="Pfam" id="PF06607">
    <property type="entry name" value="Prokineticin"/>
    <property type="match status" value="1"/>
</dbReference>
<organism evidence="6">
    <name type="scientific">Penaeus japonicus</name>
    <name type="common">Kuruma prawn</name>
    <name type="synonym">Marsupenaeus japonicus</name>
    <dbReference type="NCBI Taxonomy" id="27405"/>
    <lineage>
        <taxon>Eukaryota</taxon>
        <taxon>Metazoa</taxon>
        <taxon>Ecdysozoa</taxon>
        <taxon>Arthropoda</taxon>
        <taxon>Crustacea</taxon>
        <taxon>Multicrustacea</taxon>
        <taxon>Malacostraca</taxon>
        <taxon>Eumalacostraca</taxon>
        <taxon>Eucarida</taxon>
        <taxon>Decapoda</taxon>
        <taxon>Dendrobranchiata</taxon>
        <taxon>Penaeoidea</taxon>
        <taxon>Penaeidae</taxon>
        <taxon>Penaeus</taxon>
    </lineage>
</organism>